<keyword evidence="5" id="KW-0804">Transcription</keyword>
<dbReference type="InterPro" id="IPR004827">
    <property type="entry name" value="bZIP"/>
</dbReference>
<proteinExistence type="inferred from homology"/>
<evidence type="ECO:0000256" key="2">
    <source>
        <dbReference type="ARBA" id="ARBA00009208"/>
    </source>
</evidence>
<evidence type="ECO:0000256" key="7">
    <source>
        <dbReference type="SAM" id="MobiDB-lite"/>
    </source>
</evidence>
<dbReference type="FunFam" id="1.20.5.170:FF:000007">
    <property type="entry name" value="hepatic leukemia factor isoform X2"/>
    <property type="match status" value="1"/>
</dbReference>
<evidence type="ECO:0000256" key="3">
    <source>
        <dbReference type="ARBA" id="ARBA00023015"/>
    </source>
</evidence>
<dbReference type="InterPro" id="IPR046347">
    <property type="entry name" value="bZIP_sf"/>
</dbReference>
<dbReference type="GO" id="GO:0000978">
    <property type="term" value="F:RNA polymerase II cis-regulatory region sequence-specific DNA binding"/>
    <property type="evidence" value="ECO:0007669"/>
    <property type="project" value="TreeGrafter"/>
</dbReference>
<evidence type="ECO:0000313" key="10">
    <source>
        <dbReference type="Proteomes" id="UP000250275"/>
    </source>
</evidence>
<dbReference type="Pfam" id="PF07716">
    <property type="entry name" value="bZIP_2"/>
    <property type="match status" value="1"/>
</dbReference>
<accession>A0A310SLM7</accession>
<keyword evidence="4" id="KW-0238">DNA-binding</keyword>
<sequence length="97" mass="11279">MLESVKKSNEGTNVKMRRVTKSPGLPTSTVDEKDAAYWERRRKNNEAAKRSRDARRAKEDEIAIRAAFLEQENMKLKYELVALRNETAKLRCMVYST</sequence>
<organism evidence="9 10">
    <name type="scientific">Eufriesea mexicana</name>
    <dbReference type="NCBI Taxonomy" id="516756"/>
    <lineage>
        <taxon>Eukaryota</taxon>
        <taxon>Metazoa</taxon>
        <taxon>Ecdysozoa</taxon>
        <taxon>Arthropoda</taxon>
        <taxon>Hexapoda</taxon>
        <taxon>Insecta</taxon>
        <taxon>Pterygota</taxon>
        <taxon>Neoptera</taxon>
        <taxon>Endopterygota</taxon>
        <taxon>Hymenoptera</taxon>
        <taxon>Apocrita</taxon>
        <taxon>Aculeata</taxon>
        <taxon>Apoidea</taxon>
        <taxon>Anthophila</taxon>
        <taxon>Apidae</taxon>
        <taxon>Eufriesea</taxon>
    </lineage>
</organism>
<evidence type="ECO:0000256" key="5">
    <source>
        <dbReference type="ARBA" id="ARBA00023163"/>
    </source>
</evidence>
<evidence type="ECO:0000256" key="4">
    <source>
        <dbReference type="ARBA" id="ARBA00023125"/>
    </source>
</evidence>
<dbReference type="EMBL" id="KQ761503">
    <property type="protein sequence ID" value="OAD57456.1"/>
    <property type="molecule type" value="Genomic_DNA"/>
</dbReference>
<evidence type="ECO:0000313" key="9">
    <source>
        <dbReference type="EMBL" id="OAD57456.1"/>
    </source>
</evidence>
<evidence type="ECO:0000259" key="8">
    <source>
        <dbReference type="PROSITE" id="PS50217"/>
    </source>
</evidence>
<dbReference type="SMART" id="SM00338">
    <property type="entry name" value="BRLZ"/>
    <property type="match status" value="1"/>
</dbReference>
<dbReference type="Proteomes" id="UP000250275">
    <property type="component" value="Unassembled WGS sequence"/>
</dbReference>
<protein>
    <submittedName>
        <fullName evidence="9">D site-binding protein</fullName>
    </submittedName>
</protein>
<dbReference type="GO" id="GO:0005634">
    <property type="term" value="C:nucleus"/>
    <property type="evidence" value="ECO:0007669"/>
    <property type="project" value="UniProtKB-SubCell"/>
</dbReference>
<dbReference type="CDD" id="cd14695">
    <property type="entry name" value="bZIP_HLF"/>
    <property type="match status" value="1"/>
</dbReference>
<dbReference type="Gene3D" id="1.20.5.170">
    <property type="match status" value="1"/>
</dbReference>
<dbReference type="OrthoDB" id="361013at2759"/>
<keyword evidence="3" id="KW-0805">Transcription regulation</keyword>
<comment type="similarity">
    <text evidence="2">Belongs to the bZIP family. PAR subfamily.</text>
</comment>
<feature type="region of interest" description="Disordered" evidence="7">
    <location>
        <begin position="1"/>
        <end position="58"/>
    </location>
</feature>
<name>A0A310SLM7_9HYME</name>
<keyword evidence="10" id="KW-1185">Reference proteome</keyword>
<dbReference type="GO" id="GO:0000981">
    <property type="term" value="F:DNA-binding transcription factor activity, RNA polymerase II-specific"/>
    <property type="evidence" value="ECO:0007669"/>
    <property type="project" value="TreeGrafter"/>
</dbReference>
<evidence type="ECO:0000256" key="1">
    <source>
        <dbReference type="ARBA" id="ARBA00004123"/>
    </source>
</evidence>
<feature type="domain" description="BZIP" evidence="8">
    <location>
        <begin position="34"/>
        <end position="91"/>
    </location>
</feature>
<gene>
    <name evidence="9" type="ORF">WN48_01957</name>
</gene>
<reference evidence="9 10" key="1">
    <citation type="submission" date="2015-07" db="EMBL/GenBank/DDBJ databases">
        <title>The genome of Eufriesea mexicana.</title>
        <authorList>
            <person name="Pan H."/>
            <person name="Kapheim K."/>
        </authorList>
    </citation>
    <scope>NUCLEOTIDE SEQUENCE [LARGE SCALE GENOMIC DNA]</scope>
    <source>
        <strain evidence="9">0111107269</strain>
        <tissue evidence="9">Whole body</tissue>
    </source>
</reference>
<keyword evidence="6" id="KW-0539">Nucleus</keyword>
<dbReference type="InterPro" id="IPR040223">
    <property type="entry name" value="PAR_bZIP"/>
</dbReference>
<evidence type="ECO:0000256" key="6">
    <source>
        <dbReference type="ARBA" id="ARBA00023242"/>
    </source>
</evidence>
<dbReference type="PANTHER" id="PTHR11988:SF56">
    <property type="entry name" value="TRANSCRIPTION FACTOR CES-2"/>
    <property type="match status" value="1"/>
</dbReference>
<feature type="compositionally biased region" description="Basic and acidic residues" evidence="7">
    <location>
        <begin position="30"/>
        <end position="58"/>
    </location>
</feature>
<dbReference type="PROSITE" id="PS50217">
    <property type="entry name" value="BZIP"/>
    <property type="match status" value="1"/>
</dbReference>
<comment type="subcellular location">
    <subcellularLocation>
        <location evidence="1">Nucleus</location>
    </subcellularLocation>
</comment>
<dbReference type="AlphaFoldDB" id="A0A310SLM7"/>
<dbReference type="PANTHER" id="PTHR11988">
    <property type="entry name" value="THYROTROPH EMBRYONIC FACTOR RELATED"/>
    <property type="match status" value="1"/>
</dbReference>
<dbReference type="SUPFAM" id="SSF57959">
    <property type="entry name" value="Leucine zipper domain"/>
    <property type="match status" value="1"/>
</dbReference>